<reference evidence="1" key="1">
    <citation type="submission" date="2018-02" db="EMBL/GenBank/DDBJ databases">
        <title>Rhizophora mucronata_Transcriptome.</title>
        <authorList>
            <person name="Meera S.P."/>
            <person name="Sreeshan A."/>
            <person name="Augustine A."/>
        </authorList>
    </citation>
    <scope>NUCLEOTIDE SEQUENCE</scope>
    <source>
        <tissue evidence="1">Leaf</tissue>
    </source>
</reference>
<dbReference type="EMBL" id="GGEC01088244">
    <property type="protein sequence ID" value="MBX68728.1"/>
    <property type="molecule type" value="Transcribed_RNA"/>
</dbReference>
<name>A0A2P2QP33_RHIMU</name>
<sequence>MHAQWFTQAQIKCLQISFMILHGQAKDETIIQ</sequence>
<protein>
    <submittedName>
        <fullName evidence="1">Uncharacterized protein</fullName>
    </submittedName>
</protein>
<accession>A0A2P2QP33</accession>
<evidence type="ECO:0000313" key="1">
    <source>
        <dbReference type="EMBL" id="MBX68728.1"/>
    </source>
</evidence>
<dbReference type="AlphaFoldDB" id="A0A2P2QP33"/>
<organism evidence="1">
    <name type="scientific">Rhizophora mucronata</name>
    <name type="common">Asiatic mangrove</name>
    <dbReference type="NCBI Taxonomy" id="61149"/>
    <lineage>
        <taxon>Eukaryota</taxon>
        <taxon>Viridiplantae</taxon>
        <taxon>Streptophyta</taxon>
        <taxon>Embryophyta</taxon>
        <taxon>Tracheophyta</taxon>
        <taxon>Spermatophyta</taxon>
        <taxon>Magnoliopsida</taxon>
        <taxon>eudicotyledons</taxon>
        <taxon>Gunneridae</taxon>
        <taxon>Pentapetalae</taxon>
        <taxon>rosids</taxon>
        <taxon>fabids</taxon>
        <taxon>Malpighiales</taxon>
        <taxon>Rhizophoraceae</taxon>
        <taxon>Rhizophora</taxon>
    </lineage>
</organism>
<proteinExistence type="predicted"/>